<dbReference type="EMBL" id="DF968469">
    <property type="protein sequence ID" value="GAP52605.1"/>
    <property type="molecule type" value="Genomic_DNA"/>
</dbReference>
<evidence type="ECO:0000313" key="9">
    <source>
        <dbReference type="Proteomes" id="UP000053859"/>
    </source>
</evidence>
<evidence type="ECO:0000256" key="1">
    <source>
        <dbReference type="ARBA" id="ARBA00004651"/>
    </source>
</evidence>
<dbReference type="GO" id="GO:0005886">
    <property type="term" value="C:plasma membrane"/>
    <property type="evidence" value="ECO:0007669"/>
    <property type="project" value="UniProtKB-SubCell"/>
</dbReference>
<protein>
    <submittedName>
        <fullName evidence="8">Drug exporter of the RND superfamily</fullName>
    </submittedName>
</protein>
<evidence type="ECO:0000256" key="3">
    <source>
        <dbReference type="ARBA" id="ARBA00022692"/>
    </source>
</evidence>
<evidence type="ECO:0000259" key="7">
    <source>
        <dbReference type="Pfam" id="PF03176"/>
    </source>
</evidence>
<feature type="domain" description="Membrane transport protein MMPL" evidence="7">
    <location>
        <begin position="3"/>
        <end position="110"/>
    </location>
</feature>
<accession>A0A0K8PXG6</accession>
<evidence type="ECO:0000256" key="6">
    <source>
        <dbReference type="SAM" id="Phobius"/>
    </source>
</evidence>
<dbReference type="AlphaFoldDB" id="A0A0K8PXG6"/>
<evidence type="ECO:0000256" key="4">
    <source>
        <dbReference type="ARBA" id="ARBA00022989"/>
    </source>
</evidence>
<dbReference type="Proteomes" id="UP000053859">
    <property type="component" value="Unassembled WGS sequence"/>
</dbReference>
<dbReference type="InterPro" id="IPR050545">
    <property type="entry name" value="Mycobact_MmpL"/>
</dbReference>
<keyword evidence="5 6" id="KW-0472">Membrane</keyword>
<sequence length="144" mass="15751">MSFLPIILIGVLFGLAMDYEVFLISGMREEWVHTGRVRRSVVEGARHGVRVVTAAALIMFTVFAGFFPLDDALIKPIAFALAVGVAIDAFAVRMTLVPSVLALAGRHAWWLPAWLGRVLPDLDVEGTRLQMAPEVAPKEPERVG</sequence>
<keyword evidence="9" id="KW-1185">Reference proteome</keyword>
<dbReference type="PATRIC" id="fig|146537.3.peg.7883"/>
<reference evidence="8" key="1">
    <citation type="journal article" date="2015" name="Genome Announc.">
        <title>Draft Genome Sequence of Thiostrepton-Producing Streptomyces azureus ATCC 14921.</title>
        <authorList>
            <person name="Sakihara K."/>
            <person name="Maeda J."/>
            <person name="Tashiro K."/>
            <person name="Fujino Y."/>
            <person name="Kuhara S."/>
            <person name="Ohshima T."/>
            <person name="Ogata S."/>
            <person name="Doi K."/>
        </authorList>
    </citation>
    <scope>NUCLEOTIDE SEQUENCE [LARGE SCALE GENOMIC DNA]</scope>
    <source>
        <strain evidence="8">ATCC14921</strain>
    </source>
</reference>
<evidence type="ECO:0000313" key="8">
    <source>
        <dbReference type="EMBL" id="GAP52605.1"/>
    </source>
</evidence>
<dbReference type="PANTHER" id="PTHR33406">
    <property type="entry name" value="MEMBRANE PROTEIN MJ1562-RELATED"/>
    <property type="match status" value="1"/>
</dbReference>
<keyword evidence="2" id="KW-1003">Cell membrane</keyword>
<name>A0A0K8PXG6_STRAJ</name>
<dbReference type="InterPro" id="IPR004869">
    <property type="entry name" value="MMPL_dom"/>
</dbReference>
<dbReference type="Pfam" id="PF03176">
    <property type="entry name" value="MMPL"/>
    <property type="match status" value="1"/>
</dbReference>
<keyword evidence="3 6" id="KW-0812">Transmembrane</keyword>
<dbReference type="Gene3D" id="1.20.1640.10">
    <property type="entry name" value="Multidrug efflux transporter AcrB transmembrane domain"/>
    <property type="match status" value="1"/>
</dbReference>
<feature type="transmembrane region" description="Helical" evidence="6">
    <location>
        <begin position="6"/>
        <end position="27"/>
    </location>
</feature>
<keyword evidence="4 6" id="KW-1133">Transmembrane helix</keyword>
<feature type="transmembrane region" description="Helical" evidence="6">
    <location>
        <begin position="48"/>
        <end position="67"/>
    </location>
</feature>
<comment type="subcellular location">
    <subcellularLocation>
        <location evidence="1">Cell membrane</location>
        <topology evidence="1">Multi-pass membrane protein</topology>
    </subcellularLocation>
</comment>
<proteinExistence type="predicted"/>
<evidence type="ECO:0000256" key="5">
    <source>
        <dbReference type="ARBA" id="ARBA00023136"/>
    </source>
</evidence>
<feature type="transmembrane region" description="Helical" evidence="6">
    <location>
        <begin position="73"/>
        <end position="92"/>
    </location>
</feature>
<organism evidence="8 9">
    <name type="scientific">Streptomyces azureus</name>
    <dbReference type="NCBI Taxonomy" id="146537"/>
    <lineage>
        <taxon>Bacteria</taxon>
        <taxon>Bacillati</taxon>
        <taxon>Actinomycetota</taxon>
        <taxon>Actinomycetes</taxon>
        <taxon>Kitasatosporales</taxon>
        <taxon>Streptomycetaceae</taxon>
        <taxon>Streptomyces</taxon>
    </lineage>
</organism>
<dbReference type="PANTHER" id="PTHR33406:SF13">
    <property type="entry name" value="MEMBRANE PROTEIN YDFJ"/>
    <property type="match status" value="1"/>
</dbReference>
<gene>
    <name evidence="8" type="ORF">SAZU_7482</name>
</gene>
<dbReference type="SUPFAM" id="SSF82866">
    <property type="entry name" value="Multidrug efflux transporter AcrB transmembrane domain"/>
    <property type="match status" value="1"/>
</dbReference>
<evidence type="ECO:0000256" key="2">
    <source>
        <dbReference type="ARBA" id="ARBA00022475"/>
    </source>
</evidence>